<gene>
    <name evidence="2" type="ORF">D6810_03030</name>
</gene>
<dbReference type="Gene3D" id="3.40.50.10260">
    <property type="entry name" value="YjeF N-terminal domain"/>
    <property type="match status" value="1"/>
</dbReference>
<reference evidence="2 3" key="1">
    <citation type="submission" date="2018-10" db="EMBL/GenBank/DDBJ databases">
        <title>Thermophilic Lithotrophy and Phototrophy in an Intertidal, Iron-rich, Geothermal Spring.</title>
        <authorList>
            <person name="Ward L.M."/>
            <person name="Idei A."/>
            <person name="Nakagawa M."/>
            <person name="Ueno Y."/>
            <person name="Fischer W."/>
            <person name="Mcglynn S.E."/>
        </authorList>
    </citation>
    <scope>NUCLEOTIDE SEQUENCE [LARGE SCALE GENOMIC DNA]</scope>
    <source>
        <strain evidence="2">J137</strain>
    </source>
</reference>
<dbReference type="InterPro" id="IPR036652">
    <property type="entry name" value="YjeF_N_dom_sf"/>
</dbReference>
<evidence type="ECO:0000259" key="1">
    <source>
        <dbReference type="PROSITE" id="PS51385"/>
    </source>
</evidence>
<sequence length="400" mass="46224">MEGSTLYKNLEYYKVDLKNLYKEAGEKLAEKIMNTFKNASTFTFVLGLGGNATDGIHTAISLSKRETYRIKIYLIGRQNLVENEILSECIRQVKTIPNIEFYNDCYARDVKQSEVNIEALVGTGLNGKKLNKRFYDVIRRISHFQNPIVAIDVPAPHYTPDFTFSINYPKTQHAEVINLSINPDTLNLIGPGDLDEIWIPNSYTHKNKNGKILWIGTSGDDFEMLKTLSEDYHVEAKGYLLQREERNIEITALQQKLDFLNDMEWSDHIIIDIEKQDLEYLTINLLGCILKNYSHKSTIPYALFTKEYSAKIIFTDKSTPTSCLQTYQESNAEVMIYFGIQTRVYYGSEFRYSNVNLRFNKKLQKILIYQTSVYCTKNKPWSAVRASLFQIQESIKSTKT</sequence>
<dbReference type="AlphaFoldDB" id="A0A3M0Z3S8"/>
<evidence type="ECO:0000313" key="3">
    <source>
        <dbReference type="Proteomes" id="UP000269410"/>
    </source>
</evidence>
<dbReference type="InterPro" id="IPR004443">
    <property type="entry name" value="YjeF_N_dom"/>
</dbReference>
<feature type="domain" description="YjeF N-terminal" evidence="1">
    <location>
        <begin position="1"/>
        <end position="187"/>
    </location>
</feature>
<protein>
    <recommendedName>
        <fullName evidence="1">YjeF N-terminal domain-containing protein</fullName>
    </recommendedName>
</protein>
<dbReference type="PROSITE" id="PS51385">
    <property type="entry name" value="YJEF_N"/>
    <property type="match status" value="1"/>
</dbReference>
<name>A0A3M0Z3S8_9BACT</name>
<accession>A0A3M0Z3S8</accession>
<dbReference type="Pfam" id="PF03853">
    <property type="entry name" value="YjeF_N"/>
    <property type="match status" value="1"/>
</dbReference>
<organism evidence="2 3">
    <name type="scientific">Candidatus Dojkabacteria bacterium</name>
    <dbReference type="NCBI Taxonomy" id="2099670"/>
    <lineage>
        <taxon>Bacteria</taxon>
        <taxon>Candidatus Dojkabacteria</taxon>
    </lineage>
</organism>
<dbReference type="Proteomes" id="UP000269410">
    <property type="component" value="Unassembled WGS sequence"/>
</dbReference>
<dbReference type="EMBL" id="RFKV01000099">
    <property type="protein sequence ID" value="RMD76768.1"/>
    <property type="molecule type" value="Genomic_DNA"/>
</dbReference>
<comment type="caution">
    <text evidence="2">The sequence shown here is derived from an EMBL/GenBank/DDBJ whole genome shotgun (WGS) entry which is preliminary data.</text>
</comment>
<proteinExistence type="predicted"/>
<evidence type="ECO:0000313" key="2">
    <source>
        <dbReference type="EMBL" id="RMD76768.1"/>
    </source>
</evidence>
<dbReference type="SUPFAM" id="SSF64153">
    <property type="entry name" value="YjeF N-terminal domain-like"/>
    <property type="match status" value="1"/>
</dbReference>